<protein>
    <submittedName>
        <fullName evidence="1">Uncharacterized protein</fullName>
    </submittedName>
</protein>
<reference evidence="1" key="1">
    <citation type="journal article" date="2023" name="Comput. Struct. Biotechnol. J.">
        <title>Discovery of a novel marine Bacteroidetes with a rich repertoire of carbohydrate-active enzymes.</title>
        <authorList>
            <person name="Chen B."/>
            <person name="Liu G."/>
            <person name="Chen Q."/>
            <person name="Wang H."/>
            <person name="Liu L."/>
            <person name="Tang K."/>
        </authorList>
    </citation>
    <scope>NUCLEOTIDE SEQUENCE</scope>
    <source>
        <strain evidence="1">TK19036</strain>
    </source>
</reference>
<sequence length="80" mass="9691">MMNVDFTRDLDSISQDFRQLPLSQQLLFLEALENYRYQLQKRRAISDEENPLSFDRLDYIWRMLSHYLLNTSSLRNTTTN</sequence>
<reference evidence="1" key="2">
    <citation type="journal article" date="2024" name="Antonie Van Leeuwenhoek">
        <title>Roseihalotalea indica gen. nov., sp. nov., a halophilic Bacteroidetes from mesopelagic Southwest Indian Ocean with higher carbohydrate metabolic potential.</title>
        <authorList>
            <person name="Chen B."/>
            <person name="Zhang M."/>
            <person name="Lin D."/>
            <person name="Ye J."/>
            <person name="Tang K."/>
        </authorList>
    </citation>
    <scope>NUCLEOTIDE SEQUENCE</scope>
    <source>
        <strain evidence="1">TK19036</strain>
    </source>
</reference>
<accession>A0AA49GLN8</accession>
<proteinExistence type="predicted"/>
<gene>
    <name evidence="1" type="ORF">K4G66_00050</name>
</gene>
<dbReference type="AlphaFoldDB" id="A0AA49GLN8"/>
<evidence type="ECO:0000313" key="1">
    <source>
        <dbReference type="EMBL" id="WKN37102.1"/>
    </source>
</evidence>
<dbReference type="EMBL" id="CP120682">
    <property type="protein sequence ID" value="WKN37102.1"/>
    <property type="molecule type" value="Genomic_DNA"/>
</dbReference>
<name>A0AA49GLN8_9BACT</name>
<organism evidence="1">
    <name type="scientific">Roseihalotalea indica</name>
    <dbReference type="NCBI Taxonomy" id="2867963"/>
    <lineage>
        <taxon>Bacteria</taxon>
        <taxon>Pseudomonadati</taxon>
        <taxon>Bacteroidota</taxon>
        <taxon>Cytophagia</taxon>
        <taxon>Cytophagales</taxon>
        <taxon>Catalimonadaceae</taxon>
        <taxon>Roseihalotalea</taxon>
    </lineage>
</organism>